<accession>A0AAD9MI23</accession>
<proteinExistence type="predicted"/>
<feature type="transmembrane region" description="Helical" evidence="6">
    <location>
        <begin position="401"/>
        <end position="422"/>
    </location>
</feature>
<feature type="transmembrane region" description="Helical" evidence="6">
    <location>
        <begin position="509"/>
        <end position="529"/>
    </location>
</feature>
<feature type="transmembrane region" description="Helical" evidence="6">
    <location>
        <begin position="434"/>
        <end position="459"/>
    </location>
</feature>
<dbReference type="GO" id="GO:0016020">
    <property type="term" value="C:membrane"/>
    <property type="evidence" value="ECO:0007669"/>
    <property type="project" value="UniProtKB-SubCell"/>
</dbReference>
<dbReference type="EMBL" id="JASFZW010000002">
    <property type="protein sequence ID" value="KAK2079484.1"/>
    <property type="molecule type" value="Genomic_DNA"/>
</dbReference>
<keyword evidence="4 6" id="KW-0472">Membrane</keyword>
<evidence type="ECO:0008006" key="9">
    <source>
        <dbReference type="Google" id="ProtNLM"/>
    </source>
</evidence>
<evidence type="ECO:0000313" key="7">
    <source>
        <dbReference type="EMBL" id="KAK2079484.1"/>
    </source>
</evidence>
<protein>
    <recommendedName>
        <fullName evidence="9">Auxin efflux carrier</fullName>
    </recommendedName>
</protein>
<dbReference type="GO" id="GO:0080162">
    <property type="term" value="P:endoplasmic reticulum to cytosol auxin transport"/>
    <property type="evidence" value="ECO:0007669"/>
    <property type="project" value="InterPro"/>
</dbReference>
<feature type="transmembrane region" description="Helical" evidence="6">
    <location>
        <begin position="110"/>
        <end position="131"/>
    </location>
</feature>
<keyword evidence="2 6" id="KW-0812">Transmembrane</keyword>
<comment type="subcellular location">
    <subcellularLocation>
        <location evidence="1">Membrane</location>
        <topology evidence="1">Multi-pass membrane protein</topology>
    </subcellularLocation>
</comment>
<keyword evidence="3 6" id="KW-1133">Transmembrane helix</keyword>
<keyword evidence="8" id="KW-1185">Reference proteome</keyword>
<dbReference type="Pfam" id="PF03547">
    <property type="entry name" value="Mem_trans"/>
    <property type="match status" value="1"/>
</dbReference>
<comment type="caution">
    <text evidence="7">The sequence shown here is derived from an EMBL/GenBank/DDBJ whole genome shotgun (WGS) entry which is preliminary data.</text>
</comment>
<evidence type="ECO:0000313" key="8">
    <source>
        <dbReference type="Proteomes" id="UP001255856"/>
    </source>
</evidence>
<dbReference type="PANTHER" id="PTHR31419:SF1">
    <property type="entry name" value="PROTEIN PIN-LIKES 6"/>
    <property type="match status" value="1"/>
</dbReference>
<dbReference type="InterPro" id="IPR004776">
    <property type="entry name" value="Mem_transp_PIN-like"/>
</dbReference>
<evidence type="ECO:0000256" key="5">
    <source>
        <dbReference type="SAM" id="MobiDB-lite"/>
    </source>
</evidence>
<name>A0AAD9MI23_PROWI</name>
<dbReference type="AlphaFoldDB" id="A0AAD9MI23"/>
<dbReference type="PANTHER" id="PTHR31419">
    <property type="entry name" value="PROTEIN PIN-LIKES 2"/>
    <property type="match status" value="1"/>
</dbReference>
<feature type="transmembrane region" description="Helical" evidence="6">
    <location>
        <begin position="12"/>
        <end position="34"/>
    </location>
</feature>
<dbReference type="InterPro" id="IPR039305">
    <property type="entry name" value="PILS2/6"/>
</dbReference>
<organism evidence="7 8">
    <name type="scientific">Prototheca wickerhamii</name>
    <dbReference type="NCBI Taxonomy" id="3111"/>
    <lineage>
        <taxon>Eukaryota</taxon>
        <taxon>Viridiplantae</taxon>
        <taxon>Chlorophyta</taxon>
        <taxon>core chlorophytes</taxon>
        <taxon>Trebouxiophyceae</taxon>
        <taxon>Chlorellales</taxon>
        <taxon>Chlorellaceae</taxon>
        <taxon>Prototheca</taxon>
    </lineage>
</organism>
<evidence type="ECO:0000256" key="3">
    <source>
        <dbReference type="ARBA" id="ARBA00022989"/>
    </source>
</evidence>
<sequence>MSEHAASNAGQLLVSAAIPVTEICMIAALGAIMVRKGLFDSAACTALARANINLFIPALTFSKLSSTITSQSIPFLWPLLLNMALDVGIGLGVGWLMARLLACPVAFRRHVTCSVAFANVGNLPLVFVAALCHDPRTAFHRTLGMRCEHLGISYIAVSIFAATFLQFTIAVRMLRPPVTVSIEGAEGKSELAEEPGQGLIAAPGRARAGSTWGAAHTAPPSSGEGERAPLLRFDTQTPMRSSVELSLWSSDGRVDQGAFLAMSGDSFRRNLMHKGTDDEADEVEVLVDPHGEWHRPDARDGAGAHGERTSASGPANGLPADGPPVSPLDQPAPRHWLRRTASWALRGLARLPQSILSSPPPATAAVLGVLVGCIGPVRDLLYPAGAGPESGVPPLFFLSDTIATVSGAMIPCAIVLLGAVLYRSWKEQGGSLPARVVAGTIFCRLVVLPAITTPLILLAVKLHLITVIDPLFFFCLLAAHMSPTAINMQARAVTLTVLYKHGEAEVSMILFWCYVSSIVTLPAWTWLSLKLVAGLDLGP</sequence>
<dbReference type="Proteomes" id="UP001255856">
    <property type="component" value="Unassembled WGS sequence"/>
</dbReference>
<feature type="transmembrane region" description="Helical" evidence="6">
    <location>
        <begin position="151"/>
        <end position="171"/>
    </location>
</feature>
<evidence type="ECO:0000256" key="6">
    <source>
        <dbReference type="SAM" id="Phobius"/>
    </source>
</evidence>
<gene>
    <name evidence="7" type="ORF">QBZ16_001878</name>
</gene>
<evidence type="ECO:0000256" key="1">
    <source>
        <dbReference type="ARBA" id="ARBA00004141"/>
    </source>
</evidence>
<feature type="transmembrane region" description="Helical" evidence="6">
    <location>
        <begin position="471"/>
        <end position="488"/>
    </location>
</feature>
<evidence type="ECO:0000256" key="4">
    <source>
        <dbReference type="ARBA" id="ARBA00023136"/>
    </source>
</evidence>
<evidence type="ECO:0000256" key="2">
    <source>
        <dbReference type="ARBA" id="ARBA00022692"/>
    </source>
</evidence>
<feature type="transmembrane region" description="Helical" evidence="6">
    <location>
        <begin position="362"/>
        <end position="381"/>
    </location>
</feature>
<reference evidence="7" key="1">
    <citation type="submission" date="2021-01" db="EMBL/GenBank/DDBJ databases">
        <authorList>
            <person name="Eckstrom K.M.E."/>
        </authorList>
    </citation>
    <scope>NUCLEOTIDE SEQUENCE</scope>
    <source>
        <strain evidence="7">UVCC 0001</strain>
    </source>
</reference>
<feature type="transmembrane region" description="Helical" evidence="6">
    <location>
        <begin position="76"/>
        <end position="98"/>
    </location>
</feature>
<feature type="region of interest" description="Disordered" evidence="5">
    <location>
        <begin position="290"/>
        <end position="332"/>
    </location>
</feature>
<feature type="compositionally biased region" description="Basic and acidic residues" evidence="5">
    <location>
        <begin position="290"/>
        <end position="308"/>
    </location>
</feature>